<dbReference type="RefSeq" id="WP_231810010.1">
    <property type="nucleotide sequence ID" value="NZ_JAJOZG010000182.1"/>
</dbReference>
<evidence type="ECO:0000313" key="1">
    <source>
        <dbReference type="EMBL" id="MCD7042348.1"/>
    </source>
</evidence>
<protein>
    <submittedName>
        <fullName evidence="1">Uncharacterized protein</fullName>
    </submittedName>
</protein>
<dbReference type="EMBL" id="JAJOZI010000210">
    <property type="protein sequence ID" value="MCD7042348.1"/>
    <property type="molecule type" value="Genomic_DNA"/>
</dbReference>
<proteinExistence type="predicted"/>
<reference evidence="1 2" key="1">
    <citation type="journal article" date="2022" name="Int. J. Syst. Evol. Microbiol.">
        <title>Pseudomonas petroselini sp. nov., a pathogen causing bacterial rot of parsley in Japan.</title>
        <authorList>
            <person name="Sawada H."/>
            <person name="Fujikawa T."/>
            <person name="Osada S."/>
            <person name="Satou M."/>
        </authorList>
    </citation>
    <scope>NUCLEOTIDE SEQUENCE [LARGE SCALE GENOMIC DNA]</scope>
    <source>
        <strain evidence="1 2">MAFF 311096</strain>
    </source>
</reference>
<sequence>MHKHIFPLFVQQVVGDFTPQQTTLFTRGIANSIRIFPMREISAWRIILPQLLEVFGDRSLLLPTQFTETGEADYSAMPEILSSIGIRPEAVLPELHGMNEPVITV</sequence>
<accession>A0ABS8R398</accession>
<evidence type="ECO:0000313" key="2">
    <source>
        <dbReference type="Proteomes" id="UP001154922"/>
    </source>
</evidence>
<comment type="caution">
    <text evidence="1">The sequence shown here is derived from an EMBL/GenBank/DDBJ whole genome shotgun (WGS) entry which is preliminary data.</text>
</comment>
<gene>
    <name evidence="1" type="ORF">LRQ20_29110</name>
</gene>
<organism evidence="1 2">
    <name type="scientific">Pseudomonas petroselini</name>
    <dbReference type="NCBI Taxonomy" id="2899822"/>
    <lineage>
        <taxon>Bacteria</taxon>
        <taxon>Pseudomonadati</taxon>
        <taxon>Pseudomonadota</taxon>
        <taxon>Gammaproteobacteria</taxon>
        <taxon>Pseudomonadales</taxon>
        <taxon>Pseudomonadaceae</taxon>
        <taxon>Pseudomonas</taxon>
    </lineage>
</organism>
<name>A0ABS8R398_9PSED</name>
<reference evidence="1 2" key="2">
    <citation type="journal article" date="2023" name="Plant Pathol.">
        <title>Dismantling and reorganizing Pseudomonas marginalis sensu#lato.</title>
        <authorList>
            <person name="Sawada H."/>
            <person name="Fujikawa T."/>
            <person name="Satou M."/>
        </authorList>
    </citation>
    <scope>NUCLEOTIDE SEQUENCE [LARGE SCALE GENOMIC DNA]</scope>
    <source>
        <strain evidence="1 2">MAFF 311096</strain>
    </source>
</reference>
<dbReference type="Proteomes" id="UP001154922">
    <property type="component" value="Unassembled WGS sequence"/>
</dbReference>
<keyword evidence="2" id="KW-1185">Reference proteome</keyword>